<keyword evidence="1" id="KW-0808">Transferase</keyword>
<dbReference type="EC" id="2.4.-.-" evidence="1"/>
<proteinExistence type="predicted"/>
<dbReference type="EMBL" id="JBFRCH010000068">
    <property type="protein sequence ID" value="MEX3937772.1"/>
    <property type="molecule type" value="Genomic_DNA"/>
</dbReference>
<accession>A0ACC6UE06</accession>
<evidence type="ECO:0000313" key="1">
    <source>
        <dbReference type="EMBL" id="MEX3937772.1"/>
    </source>
</evidence>
<evidence type="ECO:0000313" key="2">
    <source>
        <dbReference type="Proteomes" id="UP001558850"/>
    </source>
</evidence>
<keyword evidence="2" id="KW-1185">Reference proteome</keyword>
<reference evidence="1" key="1">
    <citation type="submission" date="2024-07" db="EMBL/GenBank/DDBJ databases">
        <title>A survey of Mimosa microsymbionts across Brazilian biomes reveals a high diversity of Paraburkholderia nodulating endemic species, but also that Cupriavidus is common as a symbiont of widespread species.</title>
        <authorList>
            <person name="Rouws L."/>
            <person name="Barauna A."/>
            <person name="Beukes C."/>
            <person name="Rouws J.R.C."/>
            <person name="De Faria S.M."/>
            <person name="Gross E."/>
            <person name="Bueno Dos Reis Junior F."/>
            <person name="Simon M.F."/>
            <person name="Maluk M."/>
            <person name="Odee D.W."/>
            <person name="Kenicer G."/>
            <person name="Young J.P.W."/>
            <person name="Reis V.M."/>
            <person name="Zilli J."/>
            <person name="James E.K."/>
        </authorList>
    </citation>
    <scope>NUCLEOTIDE SEQUENCE</scope>
    <source>
        <strain evidence="1">EG181B</strain>
    </source>
</reference>
<protein>
    <submittedName>
        <fullName evidence="1">Glycosyltransferase</fullName>
        <ecNumber evidence="1">2.4.-.-</ecNumber>
    </submittedName>
</protein>
<name>A0ACC6UE06_9BURK</name>
<sequence length="353" mass="39631">MKSVSVAMATYNGARYLSAQLESLASQQWLPAELIVTDDGSTDETLAILAGFSRTAPFPVYVYENEQRLGYRANFMRAATLCRSDVIAFCDQDDVWSPVKLQCCMEALESTDALMVCHNAVVTDSDLNPIDTLARDALAGPYNPPLSIDPMRHALGFTQVFERRLVQFSALWDRSVDANDFHNQEGHDQWFFFLANVFGAVVYIDSTLARYRRHSAAATLTRWAGASALSQAVHFLFECLPRWENHALAFERRAAILEEIAKCPENPHAAAALAGADKYRAIARLYRERVELYNCTRLFRRFGLFARIFASGGYRSGDVWAKGPKSALKDLLAGVFRMSRLMPVATRTRLRGY</sequence>
<gene>
    <name evidence="1" type="ORF">AB4Y32_39765</name>
</gene>
<keyword evidence="1" id="KW-0328">Glycosyltransferase</keyword>
<organism evidence="1 2">
    <name type="scientific">Paraburkholderia phymatum</name>
    <dbReference type="NCBI Taxonomy" id="148447"/>
    <lineage>
        <taxon>Bacteria</taxon>
        <taxon>Pseudomonadati</taxon>
        <taxon>Pseudomonadota</taxon>
        <taxon>Betaproteobacteria</taxon>
        <taxon>Burkholderiales</taxon>
        <taxon>Burkholderiaceae</taxon>
        <taxon>Paraburkholderia</taxon>
    </lineage>
</organism>
<dbReference type="Proteomes" id="UP001558850">
    <property type="component" value="Unassembled WGS sequence"/>
</dbReference>
<comment type="caution">
    <text evidence="1">The sequence shown here is derived from an EMBL/GenBank/DDBJ whole genome shotgun (WGS) entry which is preliminary data.</text>
</comment>